<comment type="subcellular location">
    <subcellularLocation>
        <location evidence="4 14">Cytoplasm</location>
    </subcellularLocation>
</comment>
<evidence type="ECO:0000256" key="8">
    <source>
        <dbReference type="ARBA" id="ARBA00022490"/>
    </source>
</evidence>
<accession>A0A1I4DDW9</accession>
<evidence type="ECO:0000256" key="10">
    <source>
        <dbReference type="ARBA" id="ARBA00022723"/>
    </source>
</evidence>
<evidence type="ECO:0000256" key="11">
    <source>
        <dbReference type="ARBA" id="ARBA00022759"/>
    </source>
</evidence>
<keyword evidence="13 14" id="KW-0464">Manganese</keyword>
<comment type="similarity">
    <text evidence="5 14 16">Belongs to the RNase HII family.</text>
</comment>
<proteinExistence type="inferred from homology"/>
<evidence type="ECO:0000256" key="3">
    <source>
        <dbReference type="ARBA" id="ARBA00004065"/>
    </source>
</evidence>
<keyword evidence="19" id="KW-1185">Reference proteome</keyword>
<protein>
    <recommendedName>
        <fullName evidence="7 14">Ribonuclease HII</fullName>
        <shortName evidence="14">RNase HII</shortName>
        <ecNumber evidence="6 14">3.1.26.4</ecNumber>
    </recommendedName>
</protein>
<evidence type="ECO:0000256" key="6">
    <source>
        <dbReference type="ARBA" id="ARBA00012180"/>
    </source>
</evidence>
<evidence type="ECO:0000256" key="12">
    <source>
        <dbReference type="ARBA" id="ARBA00022801"/>
    </source>
</evidence>
<keyword evidence="8 14" id="KW-0963">Cytoplasm</keyword>
<dbReference type="PROSITE" id="PS51975">
    <property type="entry name" value="RNASE_H_2"/>
    <property type="match status" value="1"/>
</dbReference>
<comment type="cofactor">
    <cofactor evidence="14 15">
        <name>Mn(2+)</name>
        <dbReference type="ChEBI" id="CHEBI:29035"/>
    </cofactor>
    <cofactor evidence="14 15">
        <name>Mg(2+)</name>
        <dbReference type="ChEBI" id="CHEBI:18420"/>
    </cofactor>
    <text evidence="14 15">Manganese or magnesium. Binds 1 divalent metal ion per monomer in the absence of substrate. May bind a second metal ion after substrate binding.</text>
</comment>
<keyword evidence="12 14" id="KW-0378">Hydrolase</keyword>
<evidence type="ECO:0000256" key="13">
    <source>
        <dbReference type="ARBA" id="ARBA00023211"/>
    </source>
</evidence>
<dbReference type="InterPro" id="IPR022898">
    <property type="entry name" value="RNase_HII"/>
</dbReference>
<comment type="catalytic activity">
    <reaction evidence="1 14 15 16">
        <text>Endonucleolytic cleavage to 5'-phosphomonoester.</text>
        <dbReference type="EC" id="3.1.26.4"/>
    </reaction>
</comment>
<dbReference type="InterPro" id="IPR024567">
    <property type="entry name" value="RNase_HII/HIII_dom"/>
</dbReference>
<keyword evidence="9 14" id="KW-0540">Nuclease</keyword>
<evidence type="ECO:0000256" key="1">
    <source>
        <dbReference type="ARBA" id="ARBA00000077"/>
    </source>
</evidence>
<evidence type="ECO:0000256" key="7">
    <source>
        <dbReference type="ARBA" id="ARBA00019179"/>
    </source>
</evidence>
<feature type="binding site" evidence="14 15">
    <location>
        <position position="61"/>
    </location>
    <ligand>
        <name>a divalent metal cation</name>
        <dbReference type="ChEBI" id="CHEBI:60240"/>
    </ligand>
</feature>
<dbReference type="GO" id="GO:0030145">
    <property type="term" value="F:manganese ion binding"/>
    <property type="evidence" value="ECO:0007669"/>
    <property type="project" value="UniProtKB-UniRule"/>
</dbReference>
<dbReference type="PANTHER" id="PTHR10954:SF18">
    <property type="entry name" value="RIBONUCLEASE HII"/>
    <property type="match status" value="1"/>
</dbReference>
<dbReference type="GO" id="GO:0043137">
    <property type="term" value="P:DNA replication, removal of RNA primer"/>
    <property type="evidence" value="ECO:0007669"/>
    <property type="project" value="TreeGrafter"/>
</dbReference>
<name>A0A1I4DDW9_9RHOB</name>
<evidence type="ECO:0000256" key="2">
    <source>
        <dbReference type="ARBA" id="ARBA00001946"/>
    </source>
</evidence>
<dbReference type="GO" id="GO:0003723">
    <property type="term" value="F:RNA binding"/>
    <property type="evidence" value="ECO:0007669"/>
    <property type="project" value="UniProtKB-UniRule"/>
</dbReference>
<evidence type="ECO:0000256" key="9">
    <source>
        <dbReference type="ARBA" id="ARBA00022722"/>
    </source>
</evidence>
<dbReference type="PANTHER" id="PTHR10954">
    <property type="entry name" value="RIBONUCLEASE H2 SUBUNIT A"/>
    <property type="match status" value="1"/>
</dbReference>
<evidence type="ECO:0000259" key="17">
    <source>
        <dbReference type="PROSITE" id="PS51975"/>
    </source>
</evidence>
<dbReference type="STRING" id="195913.SAMN04488004_10459"/>
<dbReference type="AlphaFoldDB" id="A0A1I4DDW9"/>
<evidence type="ECO:0000313" key="18">
    <source>
        <dbReference type="EMBL" id="SFK91295.1"/>
    </source>
</evidence>
<evidence type="ECO:0000256" key="4">
    <source>
        <dbReference type="ARBA" id="ARBA00004496"/>
    </source>
</evidence>
<comment type="cofactor">
    <cofactor evidence="2">
        <name>Mg(2+)</name>
        <dbReference type="ChEBI" id="CHEBI:18420"/>
    </cofactor>
</comment>
<dbReference type="GO" id="GO:0005737">
    <property type="term" value="C:cytoplasm"/>
    <property type="evidence" value="ECO:0007669"/>
    <property type="project" value="UniProtKB-SubCell"/>
</dbReference>
<feature type="binding site" evidence="14 15">
    <location>
        <position position="60"/>
    </location>
    <ligand>
        <name>a divalent metal cation</name>
        <dbReference type="ChEBI" id="CHEBI:60240"/>
    </ligand>
</feature>
<dbReference type="InterPro" id="IPR036397">
    <property type="entry name" value="RNaseH_sf"/>
</dbReference>
<dbReference type="CDD" id="cd07182">
    <property type="entry name" value="RNase_HII_bacteria_HII_like"/>
    <property type="match status" value="1"/>
</dbReference>
<evidence type="ECO:0000256" key="14">
    <source>
        <dbReference type="HAMAP-Rule" id="MF_00052"/>
    </source>
</evidence>
<dbReference type="Gene3D" id="3.30.420.10">
    <property type="entry name" value="Ribonuclease H-like superfamily/Ribonuclease H"/>
    <property type="match status" value="1"/>
</dbReference>
<dbReference type="GO" id="GO:0032299">
    <property type="term" value="C:ribonuclease H2 complex"/>
    <property type="evidence" value="ECO:0007669"/>
    <property type="project" value="TreeGrafter"/>
</dbReference>
<dbReference type="InterPro" id="IPR001352">
    <property type="entry name" value="RNase_HII/HIII"/>
</dbReference>
<dbReference type="GO" id="GO:0006298">
    <property type="term" value="P:mismatch repair"/>
    <property type="evidence" value="ECO:0007669"/>
    <property type="project" value="TreeGrafter"/>
</dbReference>
<gene>
    <name evidence="14" type="primary">rnhB</name>
    <name evidence="18" type="ORF">SAMN04488004_10459</name>
</gene>
<dbReference type="Pfam" id="PF01351">
    <property type="entry name" value="RNase_HII"/>
    <property type="match status" value="1"/>
</dbReference>
<dbReference type="NCBIfam" id="NF000595">
    <property type="entry name" value="PRK00015.1-3"/>
    <property type="match status" value="1"/>
</dbReference>
<evidence type="ECO:0000256" key="16">
    <source>
        <dbReference type="RuleBase" id="RU003515"/>
    </source>
</evidence>
<keyword evidence="10 14" id="KW-0479">Metal-binding</keyword>
<feature type="domain" description="RNase H type-2" evidence="17">
    <location>
        <begin position="54"/>
        <end position="243"/>
    </location>
</feature>
<dbReference type="EMBL" id="FOTF01000004">
    <property type="protein sequence ID" value="SFK91295.1"/>
    <property type="molecule type" value="Genomic_DNA"/>
</dbReference>
<dbReference type="Proteomes" id="UP000199550">
    <property type="component" value="Unassembled WGS sequence"/>
</dbReference>
<reference evidence="18 19" key="1">
    <citation type="submission" date="2016-10" db="EMBL/GenBank/DDBJ databases">
        <authorList>
            <person name="de Groot N.N."/>
        </authorList>
    </citation>
    <scope>NUCLEOTIDE SEQUENCE [LARGE SCALE GENOMIC DNA]</scope>
    <source>
        <strain evidence="18 19">DSM 16199</strain>
    </source>
</reference>
<dbReference type="GO" id="GO:0004523">
    <property type="term" value="F:RNA-DNA hybrid ribonuclease activity"/>
    <property type="evidence" value="ECO:0007669"/>
    <property type="project" value="UniProtKB-UniRule"/>
</dbReference>
<sequence length="246" mass="26406">MTRNVWLMQAIVAADVHLARAGLPPAPPLRHHRGMTRIPTDLHFEDTARAAGYAHIAGVDEVGRGPLAGPVMACAVILDPAQIPPGLGDSKAISAKRRDALFDLIPNVAIVGYGSASVEEIEILNILAASQLAMTRALADLAQPADFALIDGNRMPPNMPCPGQTIVKGDAKSLSIAAASIMAKVWRDRLMVGLAQQHPGYGWARNAGYPTAEHLEGLKCHGVTLHHRRTFGPVHKMLWQDKIRGE</sequence>
<feature type="binding site" evidence="14 15">
    <location>
        <position position="151"/>
    </location>
    <ligand>
        <name>a divalent metal cation</name>
        <dbReference type="ChEBI" id="CHEBI:60240"/>
    </ligand>
</feature>
<keyword evidence="11 14" id="KW-0255">Endonuclease</keyword>
<dbReference type="HAMAP" id="MF_00052_B">
    <property type="entry name" value="RNase_HII_B"/>
    <property type="match status" value="1"/>
</dbReference>
<evidence type="ECO:0000256" key="5">
    <source>
        <dbReference type="ARBA" id="ARBA00007383"/>
    </source>
</evidence>
<dbReference type="SUPFAM" id="SSF53098">
    <property type="entry name" value="Ribonuclease H-like"/>
    <property type="match status" value="1"/>
</dbReference>
<evidence type="ECO:0000256" key="15">
    <source>
        <dbReference type="PROSITE-ProRule" id="PRU01319"/>
    </source>
</evidence>
<comment type="function">
    <text evidence="3 14 16">Endonuclease that specifically degrades the RNA of RNA-DNA hybrids.</text>
</comment>
<dbReference type="EC" id="3.1.26.4" evidence="6 14"/>
<organism evidence="18 19">
    <name type="scientific">Loktanella salsilacus</name>
    <dbReference type="NCBI Taxonomy" id="195913"/>
    <lineage>
        <taxon>Bacteria</taxon>
        <taxon>Pseudomonadati</taxon>
        <taxon>Pseudomonadota</taxon>
        <taxon>Alphaproteobacteria</taxon>
        <taxon>Rhodobacterales</taxon>
        <taxon>Roseobacteraceae</taxon>
        <taxon>Loktanella</taxon>
    </lineage>
</organism>
<dbReference type="InterPro" id="IPR012337">
    <property type="entry name" value="RNaseH-like_sf"/>
</dbReference>
<evidence type="ECO:0000313" key="19">
    <source>
        <dbReference type="Proteomes" id="UP000199550"/>
    </source>
</evidence>